<name>A0A934NCX9_9BACT</name>
<organism evidence="4 5">
    <name type="scientific">Candidatus Dormiibacter inghamiae</name>
    <dbReference type="NCBI Taxonomy" id="3127013"/>
    <lineage>
        <taxon>Bacteria</taxon>
        <taxon>Bacillati</taxon>
        <taxon>Candidatus Dormiibacterota</taxon>
        <taxon>Candidatus Dormibacteria</taxon>
        <taxon>Candidatus Dormibacterales</taxon>
        <taxon>Candidatus Dormibacteraceae</taxon>
        <taxon>Candidatus Dormiibacter</taxon>
    </lineage>
</organism>
<dbReference type="PROSITE" id="PS50989">
    <property type="entry name" value="COA_CT_CTER"/>
    <property type="match status" value="1"/>
</dbReference>
<dbReference type="InterPro" id="IPR011762">
    <property type="entry name" value="COA_CT_N"/>
</dbReference>
<dbReference type="InterPro" id="IPR034733">
    <property type="entry name" value="AcCoA_carboxyl_beta"/>
</dbReference>
<feature type="region of interest" description="Disordered" evidence="1">
    <location>
        <begin position="1"/>
        <end position="21"/>
    </location>
</feature>
<proteinExistence type="predicted"/>
<sequence length="534" mass="58702">MPARAQRPSWRSASPASAGLRRADLQRDLKERHQSLREQALRGGERYLPKLKEQGKLPVRERLDLLLDSGSLVEDGLFANSLAQDLPADGVVTGLGRIQGREVAVMANDPTVKAGSWGARTVEKILRIQEQAARLRLPLFYLVDSAGARITDQVDMFPGRRHAGRIFYNQVRLSGRVPQICLLFGPSAAGGAYIPAFCDVVIMVEGNASMYLGSPRMVQVVVGERVSLEELGGARMHCTESGCGDFLVPDDAAAIQLARDYFAYLPQNHTLAPPPIESREPRAAAKPIGELVPLEPQRGYDMRKVIEALVDEGSTLVIKKLFAKELITAFARLDGRVIGILANQPMQKGGVLFGDSADKAARFIWLCDAFNLPLLFLTDVPGFMIGTDVEKRGIIRHGAKMITAVSEASVPKISVIVRKAYGAGLYAMAGPAFESDCVIALPSAQIAVMGPEPAINAVFFNKLAELEEPERTARRRQLEDEYRQDVDLYKLASNLVVDDVVEPERLREQLIKRFAFYSARFEPPLDRKHGVPPV</sequence>
<protein>
    <submittedName>
        <fullName evidence="4">Acyl-CoA carboxylase subunit beta</fullName>
    </submittedName>
</protein>
<evidence type="ECO:0000259" key="2">
    <source>
        <dbReference type="PROSITE" id="PS50980"/>
    </source>
</evidence>
<feature type="compositionally biased region" description="Low complexity" evidence="1">
    <location>
        <begin position="1"/>
        <end position="18"/>
    </location>
</feature>
<comment type="caution">
    <text evidence="4">The sequence shown here is derived from an EMBL/GenBank/DDBJ whole genome shotgun (WGS) entry which is preliminary data.</text>
</comment>
<gene>
    <name evidence="4" type="ORF">JF888_05075</name>
</gene>
<feature type="domain" description="CoA carboxyltransferase N-terminal" evidence="2">
    <location>
        <begin position="25"/>
        <end position="277"/>
    </location>
</feature>
<dbReference type="SUPFAM" id="SSF52096">
    <property type="entry name" value="ClpP/crotonase"/>
    <property type="match status" value="2"/>
</dbReference>
<dbReference type="Pfam" id="PF01039">
    <property type="entry name" value="Carboxyl_trans"/>
    <property type="match status" value="1"/>
</dbReference>
<dbReference type="PANTHER" id="PTHR22855:SF13">
    <property type="entry name" value="METHYLCROTONOYL-COA CARBOXYLASE BETA CHAIN, MITOCHONDRIAL"/>
    <property type="match status" value="1"/>
</dbReference>
<dbReference type="InterPro" id="IPR045190">
    <property type="entry name" value="MCCB/AccD1-like"/>
</dbReference>
<dbReference type="Gene3D" id="3.90.226.10">
    <property type="entry name" value="2-enoyl-CoA Hydratase, Chain A, domain 1"/>
    <property type="match status" value="2"/>
</dbReference>
<dbReference type="InterPro" id="IPR011763">
    <property type="entry name" value="COA_CT_C"/>
</dbReference>
<dbReference type="InterPro" id="IPR029045">
    <property type="entry name" value="ClpP/crotonase-like_dom_sf"/>
</dbReference>
<accession>A0A934NCX9</accession>
<dbReference type="GO" id="GO:0004485">
    <property type="term" value="F:methylcrotonoyl-CoA carboxylase activity"/>
    <property type="evidence" value="ECO:0007669"/>
    <property type="project" value="TreeGrafter"/>
</dbReference>
<dbReference type="AlphaFoldDB" id="A0A934NCX9"/>
<dbReference type="GO" id="GO:1905202">
    <property type="term" value="C:methylcrotonoyl-CoA carboxylase complex"/>
    <property type="evidence" value="ECO:0007669"/>
    <property type="project" value="TreeGrafter"/>
</dbReference>
<dbReference type="PROSITE" id="PS50980">
    <property type="entry name" value="COA_CT_NTER"/>
    <property type="match status" value="1"/>
</dbReference>
<dbReference type="EMBL" id="JAEKNQ010000020">
    <property type="protein sequence ID" value="MBJ7602553.1"/>
    <property type="molecule type" value="Genomic_DNA"/>
</dbReference>
<dbReference type="Proteomes" id="UP000620075">
    <property type="component" value="Unassembled WGS sequence"/>
</dbReference>
<evidence type="ECO:0000259" key="3">
    <source>
        <dbReference type="PROSITE" id="PS50989"/>
    </source>
</evidence>
<evidence type="ECO:0000313" key="4">
    <source>
        <dbReference type="EMBL" id="MBJ7602553.1"/>
    </source>
</evidence>
<evidence type="ECO:0000313" key="5">
    <source>
        <dbReference type="Proteomes" id="UP000620075"/>
    </source>
</evidence>
<evidence type="ECO:0000256" key="1">
    <source>
        <dbReference type="SAM" id="MobiDB-lite"/>
    </source>
</evidence>
<dbReference type="GO" id="GO:0006552">
    <property type="term" value="P:L-leucine catabolic process"/>
    <property type="evidence" value="ECO:0007669"/>
    <property type="project" value="TreeGrafter"/>
</dbReference>
<reference evidence="4 5" key="1">
    <citation type="submission" date="2020-10" db="EMBL/GenBank/DDBJ databases">
        <title>Ca. Dormibacterota MAGs.</title>
        <authorList>
            <person name="Montgomery K."/>
        </authorList>
    </citation>
    <scope>NUCLEOTIDE SEQUENCE [LARGE SCALE GENOMIC DNA]</scope>
    <source>
        <strain evidence="4">SC8811_S16_3</strain>
    </source>
</reference>
<feature type="domain" description="CoA carboxyltransferase C-terminal" evidence="3">
    <location>
        <begin position="277"/>
        <end position="516"/>
    </location>
</feature>
<dbReference type="PANTHER" id="PTHR22855">
    <property type="entry name" value="ACETYL, PROPIONYL, PYRUVATE, AND GLUTACONYL CARBOXYLASE-RELATED"/>
    <property type="match status" value="1"/>
</dbReference>